<evidence type="ECO:0000259" key="2">
    <source>
        <dbReference type="Pfam" id="PF03313"/>
    </source>
</evidence>
<keyword evidence="4" id="KW-1185">Reference proteome</keyword>
<dbReference type="eggNOG" id="COG3681">
    <property type="taxonomic scope" value="Bacteria"/>
</dbReference>
<dbReference type="HOGENOM" id="CLU_051840_0_0_9"/>
<organism evidence="3 4">
    <name type="scientific">Desulfosporosinus meridiei (strain ATCC BAA-275 / DSM 13257 / KCTC 12902 / NCIMB 13706 / S10)</name>
    <dbReference type="NCBI Taxonomy" id="768704"/>
    <lineage>
        <taxon>Bacteria</taxon>
        <taxon>Bacillati</taxon>
        <taxon>Bacillota</taxon>
        <taxon>Clostridia</taxon>
        <taxon>Eubacteriales</taxon>
        <taxon>Desulfitobacteriaceae</taxon>
        <taxon>Desulfosporosinus</taxon>
    </lineage>
</organism>
<dbReference type="RefSeq" id="WP_014904781.1">
    <property type="nucleotide sequence ID" value="NC_018515.1"/>
</dbReference>
<dbReference type="HAMAP" id="MF_01845">
    <property type="entry name" value="UPF0597"/>
    <property type="match status" value="1"/>
</dbReference>
<dbReference type="GO" id="GO:0019450">
    <property type="term" value="P:L-cysteine catabolic process to pyruvate"/>
    <property type="evidence" value="ECO:0007669"/>
    <property type="project" value="TreeGrafter"/>
</dbReference>
<dbReference type="Proteomes" id="UP000005262">
    <property type="component" value="Chromosome"/>
</dbReference>
<dbReference type="EMBL" id="CP003629">
    <property type="protein sequence ID" value="AFQ45872.1"/>
    <property type="molecule type" value="Genomic_DNA"/>
</dbReference>
<dbReference type="PANTHER" id="PTHR30501">
    <property type="entry name" value="UPF0597 PROTEIN YHAM"/>
    <property type="match status" value="1"/>
</dbReference>
<dbReference type="InterPro" id="IPR021144">
    <property type="entry name" value="UPF0597"/>
</dbReference>
<accession>J7IVN5</accession>
<evidence type="ECO:0000313" key="4">
    <source>
        <dbReference type="Proteomes" id="UP000005262"/>
    </source>
</evidence>
<sequence>MDKISYEKFLERLEKELVVTLGCTEPMAIAFAAALAKKHVKGELITSLRVLASTNVLKNAMAVNIPGAQGSGVDLAAALGVLAGDFTKGLEVLSGLTSRDVENAKRMIDQKKVKVEVAKTDKKLYIEVIVHTPQSTAKVIVADEHTKIVFIEVDGKVLVDALENESGSDGTEEIGNSADSFMTIDSIWEFVERVKVSDLSIIDKTIELNTSVGLEGLSKAYGLEVGKTIKEGISQGMLSDDLITNAMALTAGASDARMSGCTMPVMSNSGSGNQGISATLPVVAVGEKSQASREQIIRAVTLSNLIAIYIKTKIGRLSALCGATASATGASCGIAYLLGGGKAEVMSAIQNMQGNTTGMFCDGAKAGCAMKLSTCTSAAVQSAIMAVQGKTIQSTNGIIEESAEQTLENLGRLANQGSTAVDRVILDIMVQKKVG</sequence>
<dbReference type="GO" id="GO:0080146">
    <property type="term" value="F:L-cysteine desulfhydrase activity"/>
    <property type="evidence" value="ECO:0007669"/>
    <property type="project" value="TreeGrafter"/>
</dbReference>
<proteinExistence type="inferred from homology"/>
<evidence type="ECO:0000313" key="3">
    <source>
        <dbReference type="EMBL" id="AFQ45872.1"/>
    </source>
</evidence>
<reference evidence="3 4" key="1">
    <citation type="journal article" date="2012" name="J. Bacteriol.">
        <title>Complete genome sequences of Desulfosporosinus orientis DSM765T, Desulfosporosinus youngiae DSM17734T, Desulfosporosinus meridiei DSM13257T, and Desulfosporosinus acidiphilus DSM22704T.</title>
        <authorList>
            <person name="Pester M."/>
            <person name="Brambilla E."/>
            <person name="Alazard D."/>
            <person name="Rattei T."/>
            <person name="Weinmaier T."/>
            <person name="Han J."/>
            <person name="Lucas S."/>
            <person name="Lapidus A."/>
            <person name="Cheng J.F."/>
            <person name="Goodwin L."/>
            <person name="Pitluck S."/>
            <person name="Peters L."/>
            <person name="Ovchinnikova G."/>
            <person name="Teshima H."/>
            <person name="Detter J.C."/>
            <person name="Han C.S."/>
            <person name="Tapia R."/>
            <person name="Land M.L."/>
            <person name="Hauser L."/>
            <person name="Kyrpides N.C."/>
            <person name="Ivanova N.N."/>
            <person name="Pagani I."/>
            <person name="Huntmann M."/>
            <person name="Wei C.L."/>
            <person name="Davenport K.W."/>
            <person name="Daligault H."/>
            <person name="Chain P.S."/>
            <person name="Chen A."/>
            <person name="Mavromatis K."/>
            <person name="Markowitz V."/>
            <person name="Szeto E."/>
            <person name="Mikhailova N."/>
            <person name="Pati A."/>
            <person name="Wagner M."/>
            <person name="Woyke T."/>
            <person name="Ollivier B."/>
            <person name="Klenk H.P."/>
            <person name="Spring S."/>
            <person name="Loy A."/>
        </authorList>
    </citation>
    <scope>NUCLEOTIDE SEQUENCE [LARGE SCALE GENOMIC DNA]</scope>
    <source>
        <strain evidence="4">ATCC BAA-275 / DSM 13257 / NCIMB 13706 / S10</strain>
    </source>
</reference>
<dbReference type="Pfam" id="PF03313">
    <property type="entry name" value="SDH_alpha"/>
    <property type="match status" value="1"/>
</dbReference>
<dbReference type="InterPro" id="IPR005130">
    <property type="entry name" value="Ser_deHydtase-like_asu"/>
</dbReference>
<feature type="domain" description="Serine dehydratase-like alpha subunit" evidence="2">
    <location>
        <begin position="88"/>
        <end position="426"/>
    </location>
</feature>
<evidence type="ECO:0000256" key="1">
    <source>
        <dbReference type="HAMAP-Rule" id="MF_01845"/>
    </source>
</evidence>
<dbReference type="KEGG" id="dmi:Desmer_4041"/>
<name>J7IVN5_DESMD</name>
<protein>
    <recommendedName>
        <fullName evidence="1">UPF0597 protein Desmer_4041</fullName>
    </recommendedName>
</protein>
<dbReference type="PANTHER" id="PTHR30501:SF2">
    <property type="entry name" value="UPF0597 PROTEIN YHAM"/>
    <property type="match status" value="1"/>
</dbReference>
<dbReference type="AlphaFoldDB" id="J7IVN5"/>
<reference evidence="4" key="2">
    <citation type="submission" date="2012-08" db="EMBL/GenBank/DDBJ databases">
        <title>Finished genome of Desulfosporosinus meridiei DSM 13257.</title>
        <authorList>
            <person name="Huntemann M."/>
            <person name="Wei C.-L."/>
            <person name="Han J."/>
            <person name="Detter J.C."/>
            <person name="Han C."/>
            <person name="Davenport K."/>
            <person name="Daligault H."/>
            <person name="Erkkila T."/>
            <person name="Gu W."/>
            <person name="Munk A.C.C."/>
            <person name="Teshima H."/>
            <person name="Xu Y."/>
            <person name="Chain P."/>
            <person name="Tapia R."/>
            <person name="Chen A."/>
            <person name="Krypides N."/>
            <person name="Mavromatis K."/>
            <person name="Markowitz V."/>
            <person name="Szeto E."/>
            <person name="Ivanova N."/>
            <person name="Mikhailova N."/>
            <person name="Ovchinnikova G."/>
            <person name="Pagani I."/>
            <person name="Pati A."/>
            <person name="Goodwin L."/>
            <person name="Peters L."/>
            <person name="Pitluck S."/>
            <person name="Woyke T."/>
            <person name="Pester M."/>
            <person name="Spring S."/>
            <person name="Ollivier B."/>
            <person name="Rattei T."/>
            <person name="Klenk H.-P."/>
            <person name="Wagner M."/>
            <person name="Loy A."/>
        </authorList>
    </citation>
    <scope>NUCLEOTIDE SEQUENCE [LARGE SCALE GENOMIC DNA]</scope>
    <source>
        <strain evidence="4">ATCC BAA-275 / DSM 13257 / NCIMB 13706 / S10</strain>
    </source>
</reference>
<gene>
    <name evidence="3" type="ordered locus">Desmer_4041</name>
</gene>
<comment type="similarity">
    <text evidence="1">Belongs to the UPF0597 family.</text>
</comment>
<dbReference type="OrthoDB" id="41906at2"/>
<dbReference type="PIRSF" id="PIRSF006054">
    <property type="entry name" value="UCP006054"/>
    <property type="match status" value="1"/>
</dbReference>